<feature type="domain" description="SHSP" evidence="1">
    <location>
        <begin position="13"/>
        <end position="42"/>
    </location>
</feature>
<name>A0ABP8GUB7_9ACTN</name>
<dbReference type="Proteomes" id="UP001501115">
    <property type="component" value="Unassembled WGS sequence"/>
</dbReference>
<accession>A0ABP8GUB7</accession>
<gene>
    <name evidence="2" type="ORF">GCM10023086_58760</name>
</gene>
<dbReference type="Gene3D" id="2.60.40.790">
    <property type="match status" value="1"/>
</dbReference>
<evidence type="ECO:0000259" key="1">
    <source>
        <dbReference type="Pfam" id="PF00011"/>
    </source>
</evidence>
<organism evidence="2 3">
    <name type="scientific">Streptomyces venetus</name>
    <dbReference type="NCBI Taxonomy" id="1701086"/>
    <lineage>
        <taxon>Bacteria</taxon>
        <taxon>Bacillati</taxon>
        <taxon>Actinomycetota</taxon>
        <taxon>Actinomycetes</taxon>
        <taxon>Kitasatosporales</taxon>
        <taxon>Streptomycetaceae</taxon>
        <taxon>Streptomyces</taxon>
    </lineage>
</organism>
<sequence>MTATGRCAMDTGEEHAGAELADGVLTVKVRKAEKAKPRRIEIAG</sequence>
<evidence type="ECO:0000313" key="2">
    <source>
        <dbReference type="EMBL" id="GAA4329577.1"/>
    </source>
</evidence>
<protein>
    <recommendedName>
        <fullName evidence="1">SHSP domain-containing protein</fullName>
    </recommendedName>
</protein>
<proteinExistence type="predicted"/>
<dbReference type="InterPro" id="IPR008978">
    <property type="entry name" value="HSP20-like_chaperone"/>
</dbReference>
<reference evidence="3" key="1">
    <citation type="journal article" date="2019" name="Int. J. Syst. Evol. Microbiol.">
        <title>The Global Catalogue of Microorganisms (GCM) 10K type strain sequencing project: providing services to taxonomists for standard genome sequencing and annotation.</title>
        <authorList>
            <consortium name="The Broad Institute Genomics Platform"/>
            <consortium name="The Broad Institute Genome Sequencing Center for Infectious Disease"/>
            <person name="Wu L."/>
            <person name="Ma J."/>
        </authorList>
    </citation>
    <scope>NUCLEOTIDE SEQUENCE [LARGE SCALE GENOMIC DNA]</scope>
    <source>
        <strain evidence="3">JCM 31290</strain>
    </source>
</reference>
<dbReference type="InterPro" id="IPR002068">
    <property type="entry name" value="A-crystallin/Hsp20_dom"/>
</dbReference>
<dbReference type="Pfam" id="PF00011">
    <property type="entry name" value="HSP20"/>
    <property type="match status" value="1"/>
</dbReference>
<dbReference type="SUPFAM" id="SSF49764">
    <property type="entry name" value="HSP20-like chaperones"/>
    <property type="match status" value="1"/>
</dbReference>
<comment type="caution">
    <text evidence="2">The sequence shown here is derived from an EMBL/GenBank/DDBJ whole genome shotgun (WGS) entry which is preliminary data.</text>
</comment>
<evidence type="ECO:0000313" key="3">
    <source>
        <dbReference type="Proteomes" id="UP001501115"/>
    </source>
</evidence>
<keyword evidence="3" id="KW-1185">Reference proteome</keyword>
<dbReference type="EMBL" id="BAABET010000010">
    <property type="protein sequence ID" value="GAA4329577.1"/>
    <property type="molecule type" value="Genomic_DNA"/>
</dbReference>